<comment type="subcellular location">
    <subcellularLocation>
        <location evidence="1">Nucleus</location>
    </subcellularLocation>
</comment>
<dbReference type="Gene3D" id="3.30.1370.50">
    <property type="entry name" value="R3H-like domain"/>
    <property type="match status" value="1"/>
</dbReference>
<evidence type="ECO:0000256" key="2">
    <source>
        <dbReference type="ARBA" id="ARBA00007269"/>
    </source>
</evidence>
<feature type="domain" description="RING-type" evidence="12">
    <location>
        <begin position="209"/>
        <end position="269"/>
    </location>
</feature>
<feature type="compositionally biased region" description="Low complexity" evidence="11">
    <location>
        <begin position="161"/>
        <end position="173"/>
    </location>
</feature>
<comment type="similarity">
    <text evidence="2">Belongs to the NFX1 family.</text>
</comment>
<feature type="compositionally biased region" description="Polar residues" evidence="11">
    <location>
        <begin position="79"/>
        <end position="93"/>
    </location>
</feature>
<evidence type="ECO:0000256" key="6">
    <source>
        <dbReference type="ARBA" id="ARBA00022833"/>
    </source>
</evidence>
<reference evidence="14" key="1">
    <citation type="journal article" date="2021" name="Nat. Commun.">
        <title>Genetic determinants of endophytism in the Arabidopsis root mycobiome.</title>
        <authorList>
            <person name="Mesny F."/>
            <person name="Miyauchi S."/>
            <person name="Thiergart T."/>
            <person name="Pickel B."/>
            <person name="Atanasova L."/>
            <person name="Karlsson M."/>
            <person name="Huettel B."/>
            <person name="Barry K.W."/>
            <person name="Haridas S."/>
            <person name="Chen C."/>
            <person name="Bauer D."/>
            <person name="Andreopoulos W."/>
            <person name="Pangilinan J."/>
            <person name="LaButti K."/>
            <person name="Riley R."/>
            <person name="Lipzen A."/>
            <person name="Clum A."/>
            <person name="Drula E."/>
            <person name="Henrissat B."/>
            <person name="Kohler A."/>
            <person name="Grigoriev I.V."/>
            <person name="Martin F.M."/>
            <person name="Hacquard S."/>
        </authorList>
    </citation>
    <scope>NUCLEOTIDE SEQUENCE</scope>
    <source>
        <strain evidence="14">MPI-CAGE-CH-0243</strain>
    </source>
</reference>
<evidence type="ECO:0000256" key="9">
    <source>
        <dbReference type="ARBA" id="ARBA00023242"/>
    </source>
</evidence>
<dbReference type="PANTHER" id="PTHR12360">
    <property type="entry name" value="NUCLEAR TRANSCRIPTION FACTOR, X-BOX BINDING 1 NFX1"/>
    <property type="match status" value="1"/>
</dbReference>
<dbReference type="EMBL" id="JAGMWT010000002">
    <property type="protein sequence ID" value="KAH7134880.1"/>
    <property type="molecule type" value="Genomic_DNA"/>
</dbReference>
<name>A0A9P9EAN1_9PLEO</name>
<dbReference type="OrthoDB" id="6512771at2759"/>
<proteinExistence type="inferred from homology"/>
<keyword evidence="15" id="KW-1185">Reference proteome</keyword>
<dbReference type="InterPro" id="IPR000967">
    <property type="entry name" value="Znf_NFX1"/>
</dbReference>
<keyword evidence="5 10" id="KW-0863">Zinc-finger</keyword>
<dbReference type="InterPro" id="IPR001374">
    <property type="entry name" value="R3H_dom"/>
</dbReference>
<evidence type="ECO:0000256" key="3">
    <source>
        <dbReference type="ARBA" id="ARBA00022723"/>
    </source>
</evidence>
<dbReference type="GO" id="GO:0005634">
    <property type="term" value="C:nucleus"/>
    <property type="evidence" value="ECO:0007669"/>
    <property type="project" value="UniProtKB-SubCell"/>
</dbReference>
<dbReference type="Pfam" id="PF01424">
    <property type="entry name" value="R3H"/>
    <property type="match status" value="1"/>
</dbReference>
<feature type="compositionally biased region" description="Gly residues" evidence="11">
    <location>
        <begin position="95"/>
        <end position="110"/>
    </location>
</feature>
<dbReference type="Pfam" id="PF01422">
    <property type="entry name" value="zf-NF-X1"/>
    <property type="match status" value="6"/>
</dbReference>
<evidence type="ECO:0000259" key="12">
    <source>
        <dbReference type="PROSITE" id="PS50089"/>
    </source>
</evidence>
<dbReference type="InterPro" id="IPR001841">
    <property type="entry name" value="Znf_RING"/>
</dbReference>
<evidence type="ECO:0000256" key="10">
    <source>
        <dbReference type="PROSITE-ProRule" id="PRU00175"/>
    </source>
</evidence>
<evidence type="ECO:0000256" key="5">
    <source>
        <dbReference type="ARBA" id="ARBA00022771"/>
    </source>
</evidence>
<evidence type="ECO:0000256" key="8">
    <source>
        <dbReference type="ARBA" id="ARBA00023163"/>
    </source>
</evidence>
<dbReference type="GO" id="GO:0008270">
    <property type="term" value="F:zinc ion binding"/>
    <property type="evidence" value="ECO:0007669"/>
    <property type="project" value="UniProtKB-KW"/>
</dbReference>
<dbReference type="CDD" id="cd06008">
    <property type="entry name" value="NF-X1-zinc-finger"/>
    <property type="match status" value="5"/>
</dbReference>
<dbReference type="InterPro" id="IPR034078">
    <property type="entry name" value="NFX1_fam"/>
</dbReference>
<dbReference type="CDD" id="cd06006">
    <property type="entry name" value="R3H_unknown_2"/>
    <property type="match status" value="1"/>
</dbReference>
<dbReference type="InterPro" id="IPR034077">
    <property type="entry name" value="R3H_FAP1"/>
</dbReference>
<comment type="caution">
    <text evidence="14">The sequence shown here is derived from an EMBL/GenBank/DDBJ whole genome shotgun (WGS) entry which is preliminary data.</text>
</comment>
<dbReference type="InterPro" id="IPR036867">
    <property type="entry name" value="R3H_dom_sf"/>
</dbReference>
<dbReference type="SUPFAM" id="SSF82708">
    <property type="entry name" value="R3H domain"/>
    <property type="match status" value="1"/>
</dbReference>
<evidence type="ECO:0000259" key="13">
    <source>
        <dbReference type="PROSITE" id="PS51061"/>
    </source>
</evidence>
<gene>
    <name evidence="14" type="ORF">B0J11DRAFT_425463</name>
</gene>
<feature type="region of interest" description="Disordered" evidence="11">
    <location>
        <begin position="1131"/>
        <end position="1173"/>
    </location>
</feature>
<dbReference type="PANTHER" id="PTHR12360:SF12">
    <property type="entry name" value="TRANSCRIPTIONAL REPRESSOR NF-X1"/>
    <property type="match status" value="1"/>
</dbReference>
<feature type="domain" description="R3H" evidence="13">
    <location>
        <begin position="865"/>
        <end position="928"/>
    </location>
</feature>
<dbReference type="SMART" id="SM00393">
    <property type="entry name" value="R3H"/>
    <property type="match status" value="1"/>
</dbReference>
<accession>A0A9P9EAN1</accession>
<feature type="region of interest" description="Disordered" evidence="11">
    <location>
        <begin position="151"/>
        <end position="193"/>
    </location>
</feature>
<dbReference type="PROSITE" id="PS50089">
    <property type="entry name" value="ZF_RING_2"/>
    <property type="match status" value="1"/>
</dbReference>
<evidence type="ECO:0000256" key="4">
    <source>
        <dbReference type="ARBA" id="ARBA00022737"/>
    </source>
</evidence>
<organism evidence="14 15">
    <name type="scientific">Dendryphion nanum</name>
    <dbReference type="NCBI Taxonomy" id="256645"/>
    <lineage>
        <taxon>Eukaryota</taxon>
        <taxon>Fungi</taxon>
        <taxon>Dikarya</taxon>
        <taxon>Ascomycota</taxon>
        <taxon>Pezizomycotina</taxon>
        <taxon>Dothideomycetes</taxon>
        <taxon>Pleosporomycetidae</taxon>
        <taxon>Pleosporales</taxon>
        <taxon>Torulaceae</taxon>
        <taxon>Dendryphion</taxon>
    </lineage>
</organism>
<dbReference type="Proteomes" id="UP000700596">
    <property type="component" value="Unassembled WGS sequence"/>
</dbReference>
<evidence type="ECO:0000313" key="15">
    <source>
        <dbReference type="Proteomes" id="UP000700596"/>
    </source>
</evidence>
<sequence length="1188" mass="130638">MSAVFTELPPAAGPSRGTQRRRRPRNRDRDSNNPDAVSVPAHPHPHATDESALQAPAQTSQSQRGGRNGRGRGRGRGQATGTPDAQPFIPTQSGQRGGRGGAGKGRGRGGPNLAAIGRVGPGGRHFGGQLTVDLSSPTASINGDANAYLRADAPTFQPGPSSSQSKSQATASASRRKQPMEQRPKAPKSAASDIATRTHEDIDNGHYECAVCYQELKRRSRVWSCRTCWTVFHLGCIKEWSSKEGSAVARPQLEDGECAPRQWRCPGCNLPKDILPKHFSCWCEKEIDPKSLSGLPPFSCGQTCARSRILPKKCPHPCPNICHAGPCPPCSQMGPTQFCYCGKKSLTRRCIDTNYEEGWSCGDVCGELMPCGVHTCSRPCHEGLCGACEVRVPARCYCGHVSKDILCCDRGDEVESSRSHIAADGSVAVEHWTGLFECTNTCKRQFDCGKHSCEKSCHTQDAEPPHCPRSPDVVLNCPCGKTPLREMSDTIRQSCEDPIPNCSKPCAKQLSCGHSCQQLCHQGECLPCLRIVSIACRCGRTVSSTVCHQGLDEPPQCMRVCRVSLNCGRHECGEHCCPGERKAAERQATRRKPRPLDAPRQLGDNIEAEHICTRSCGRPLKCGNPDHRCQELCHKGTCGTCREAIFDEISCNCGRTVLQPPLPCGTKPPLCRYPCERPKDCGHPQVNHNCHQDDEGCPKCPFLTIKPCLCGKHSLKNQPCWLAEVRCGEVCGRTLKCGAHSCQKQCHRPGDCEQPCSQICGKELTICRHPCMAPCHSPNMCQEGKPCQHKIFVTCECQRIKQEMKCNASKNGPGNLNNSLKCDAECARLERNRKLALALNVDLETRQNDHVPYSADTLNMYQSNSTWAVAQEKILRLFAADSAEKRLRFRPMTAQQRAFIHSLAEDFGFDHESMDPEPHRHVFIFKTPRFVMAPMKTLAECTRIRHSQRPVPVPTVISTTSSRPKPSVADPFNSFLITNPRFGLTIEEVNSAVRSAIAKTPFPLELEVHFLPSEDVALRPPLMSRVNMPDGEMQTRLETIKPAVVQAITSQRIGKVQLARLDASLNVLRREADLSSAGGGWSDVARKGVPTRKIERNTPFGNRGGFAVLSLSSARKKKEKATEVVDDWEAAEMMEEEKERVSGASAVNSEDEGRASLGKPEIDDEQARRSEELLFTPIEGRWADLDDD</sequence>
<evidence type="ECO:0000256" key="1">
    <source>
        <dbReference type="ARBA" id="ARBA00004123"/>
    </source>
</evidence>
<keyword evidence="8" id="KW-0804">Transcription</keyword>
<keyword evidence="7" id="KW-0805">Transcription regulation</keyword>
<dbReference type="PROSITE" id="PS51061">
    <property type="entry name" value="R3H"/>
    <property type="match status" value="1"/>
</dbReference>
<feature type="region of interest" description="Disordered" evidence="11">
    <location>
        <begin position="1"/>
        <end position="121"/>
    </location>
</feature>
<evidence type="ECO:0000313" key="14">
    <source>
        <dbReference type="EMBL" id="KAH7134880.1"/>
    </source>
</evidence>
<dbReference type="AlphaFoldDB" id="A0A9P9EAN1"/>
<dbReference type="GO" id="GO:0000122">
    <property type="term" value="P:negative regulation of transcription by RNA polymerase II"/>
    <property type="evidence" value="ECO:0007669"/>
    <property type="project" value="TreeGrafter"/>
</dbReference>
<evidence type="ECO:0000256" key="11">
    <source>
        <dbReference type="SAM" id="MobiDB-lite"/>
    </source>
</evidence>
<evidence type="ECO:0000256" key="7">
    <source>
        <dbReference type="ARBA" id="ARBA00023015"/>
    </source>
</evidence>
<dbReference type="FunFam" id="3.30.1370.50:FF:000006">
    <property type="entry name" value="NF-X1 finger transcription factor"/>
    <property type="match status" value="1"/>
</dbReference>
<dbReference type="SMART" id="SM00438">
    <property type="entry name" value="ZnF_NFX"/>
    <property type="match status" value="8"/>
</dbReference>
<keyword evidence="3" id="KW-0479">Metal-binding</keyword>
<protein>
    <recommendedName>
        <fullName evidence="16">R3H domain-containing protein</fullName>
    </recommendedName>
</protein>
<dbReference type="GO" id="GO:0000977">
    <property type="term" value="F:RNA polymerase II transcription regulatory region sequence-specific DNA binding"/>
    <property type="evidence" value="ECO:0007669"/>
    <property type="project" value="TreeGrafter"/>
</dbReference>
<evidence type="ECO:0008006" key="16">
    <source>
        <dbReference type="Google" id="ProtNLM"/>
    </source>
</evidence>
<keyword evidence="4" id="KW-0677">Repeat</keyword>
<dbReference type="GO" id="GO:0000981">
    <property type="term" value="F:DNA-binding transcription factor activity, RNA polymerase II-specific"/>
    <property type="evidence" value="ECO:0007669"/>
    <property type="project" value="TreeGrafter"/>
</dbReference>
<keyword evidence="6" id="KW-0862">Zinc</keyword>
<keyword evidence="9" id="KW-0539">Nucleus</keyword>